<dbReference type="PROSITE" id="PS50004">
    <property type="entry name" value="C2"/>
    <property type="match status" value="3"/>
</dbReference>
<evidence type="ECO:0000256" key="8">
    <source>
        <dbReference type="ARBA" id="ARBA00023136"/>
    </source>
</evidence>
<dbReference type="Pfam" id="PF08372">
    <property type="entry name" value="PRT_C"/>
    <property type="match status" value="1"/>
</dbReference>
<keyword evidence="5" id="KW-0677">Repeat</keyword>
<evidence type="ECO:0000313" key="12">
    <source>
        <dbReference type="Proteomes" id="UP000504610"/>
    </source>
</evidence>
<name>A0A6J0N6R6_RAPSA</name>
<dbReference type="CDD" id="cd08379">
    <property type="entry name" value="C2D_MCTP_PRT_plant"/>
    <property type="match status" value="1"/>
</dbReference>
<feature type="compositionally biased region" description="Polar residues" evidence="9">
    <location>
        <begin position="24"/>
        <end position="33"/>
    </location>
</feature>
<evidence type="ECO:0000256" key="1">
    <source>
        <dbReference type="ARBA" id="ARBA00004141"/>
    </source>
</evidence>
<gene>
    <name evidence="13" type="primary">LOC108850810</name>
</gene>
<dbReference type="SMART" id="SM00239">
    <property type="entry name" value="C2"/>
    <property type="match status" value="3"/>
</dbReference>
<evidence type="ECO:0000259" key="11">
    <source>
        <dbReference type="PROSITE" id="PS50004"/>
    </source>
</evidence>
<evidence type="ECO:0000256" key="5">
    <source>
        <dbReference type="ARBA" id="ARBA00022737"/>
    </source>
</evidence>
<dbReference type="RefSeq" id="XP_018479786.2">
    <property type="nucleotide sequence ID" value="XM_018624284.2"/>
</dbReference>
<reference evidence="12" key="1">
    <citation type="journal article" date="2019" name="Database">
        <title>The radish genome database (RadishGD): an integrated information resource for radish genomics.</title>
        <authorList>
            <person name="Yu H.J."/>
            <person name="Baek S."/>
            <person name="Lee Y.J."/>
            <person name="Cho A."/>
            <person name="Mun J.H."/>
        </authorList>
    </citation>
    <scope>NUCLEOTIDE SEQUENCE [LARGE SCALE GENOMIC DNA]</scope>
    <source>
        <strain evidence="12">cv. WK10039</strain>
    </source>
</reference>
<dbReference type="SUPFAM" id="SSF49562">
    <property type="entry name" value="C2 domain (Calcium/lipid-binding domain, CaLB)"/>
    <property type="match status" value="3"/>
</dbReference>
<protein>
    <submittedName>
        <fullName evidence="13">Multiple C2 domain and transmembrane region protein 12-like</fullName>
    </submittedName>
</protein>
<dbReference type="PANTHER" id="PTHR31425">
    <property type="entry name" value="PHOSPHORIBOSYLANTHRANILATE TRANSFERASE ISOFORM 1"/>
    <property type="match status" value="1"/>
</dbReference>
<feature type="region of interest" description="Disordered" evidence="9">
    <location>
        <begin position="1"/>
        <end position="33"/>
    </location>
</feature>
<dbReference type="KEGG" id="rsz:108850810"/>
<evidence type="ECO:0000313" key="13">
    <source>
        <dbReference type="RefSeq" id="XP_018479786.2"/>
    </source>
</evidence>
<dbReference type="GeneID" id="108850810"/>
<dbReference type="InterPro" id="IPR000008">
    <property type="entry name" value="C2_dom"/>
</dbReference>
<keyword evidence="3 10" id="KW-0812">Transmembrane</keyword>
<dbReference type="PANTHER" id="PTHR31425:SF45">
    <property type="entry name" value="MULTIPLE C2 DOMAIN AND TRANSMEMBRANE REGION PROTEIN 12-RELATED"/>
    <property type="match status" value="1"/>
</dbReference>
<feature type="compositionally biased region" description="Basic and acidic residues" evidence="9">
    <location>
        <begin position="1"/>
        <end position="10"/>
    </location>
</feature>
<evidence type="ECO:0000256" key="2">
    <source>
        <dbReference type="ARBA" id="ARBA00007923"/>
    </source>
</evidence>
<dbReference type="InterPro" id="IPR047259">
    <property type="entry name" value="QUIRKY-like"/>
</dbReference>
<dbReference type="GO" id="GO:0046872">
    <property type="term" value="F:metal ion binding"/>
    <property type="evidence" value="ECO:0007669"/>
    <property type="project" value="UniProtKB-KW"/>
</dbReference>
<keyword evidence="4" id="KW-0479">Metal-binding</keyword>
<comment type="similarity">
    <text evidence="2">Belongs to the MCTP family.</text>
</comment>
<dbReference type="GO" id="GO:0016020">
    <property type="term" value="C:membrane"/>
    <property type="evidence" value="ECO:0007669"/>
    <property type="project" value="UniProtKB-SubCell"/>
</dbReference>
<feature type="domain" description="C2" evidence="11">
    <location>
        <begin position="172"/>
        <end position="296"/>
    </location>
</feature>
<evidence type="ECO:0000256" key="7">
    <source>
        <dbReference type="ARBA" id="ARBA00022989"/>
    </source>
</evidence>
<feature type="domain" description="C2" evidence="11">
    <location>
        <begin position="23"/>
        <end position="141"/>
    </location>
</feature>
<feature type="transmembrane region" description="Helical" evidence="10">
    <location>
        <begin position="611"/>
        <end position="634"/>
    </location>
</feature>
<dbReference type="FunFam" id="2.60.40.150:FF:000090">
    <property type="entry name" value="C2 domain-containing protein"/>
    <property type="match status" value="1"/>
</dbReference>
<dbReference type="OrthoDB" id="1029639at2759"/>
<dbReference type="AlphaFoldDB" id="A0A6J0N6R6"/>
<proteinExistence type="inferred from homology"/>
<evidence type="ECO:0000256" key="6">
    <source>
        <dbReference type="ARBA" id="ARBA00022837"/>
    </source>
</evidence>
<evidence type="ECO:0000256" key="10">
    <source>
        <dbReference type="SAM" id="Phobius"/>
    </source>
</evidence>
<dbReference type="Pfam" id="PF00168">
    <property type="entry name" value="C2"/>
    <property type="match status" value="3"/>
</dbReference>
<dbReference type="InterPro" id="IPR013583">
    <property type="entry name" value="MCTP_C"/>
</dbReference>
<feature type="transmembrane region" description="Helical" evidence="10">
    <location>
        <begin position="736"/>
        <end position="756"/>
    </location>
</feature>
<sequence>MAAKKDDFSVKKISPKLGGERGTRNPNGPTSSHDLVEQMEFLYVEVIKAIKNSFVANTCNPIVEITLGNYKSSTKTLTLGPNGEWNQVFAFDKTKGDVLSVTLKDGRRGENGTVIGKQNFKVAADIPFRVPPDARIAPQWYSMGSMELMMSVWFGTQADEVYPRAWFSDASDVSASCVANTRPKLYLAPRLCYVRLTIVSGHDLRSNDVNRTPSVVYVRAVLGGVELYTEVSSGSNPSWNQDLIFVASEPLDETVYISLFDRVNDQQHKPECIGMLQKKLSEMTAVKVPGSAPALFYDIEPPVKVESTLTGGSRRFASRIKMKLATDQAYHVFDECIQYSSDYRAFAKGLWPDLLGKLEIGILGATGLATMKEWRDGRRSTDAYVVAKYGNKWARTRTVVGSFSPKWNEQYSWDVYEKCTTVTFGIFDNRHLVAASSDDRVSDGLIGKVRIPLTWLEWDRVYTCSFPILVLREDGLKKMGELQLAIRCLCLATPYVRATSPFRWMLPKAHYKSPLSMVQTEDLRTQAVCLNCLNLARMDPPLRNDVVLEMLRPANKSFGMRTTKANWERILRVVAKMFNWCVWVNETVRSTTDFRPKIITCVASLAVLFGWWYWILCLAVWPVVPVYLAVISLLEMFRYSREWFNRLVLGVDAHPPPPPLVPVDLNLWGLDSPDLDELDEEFDTFPSSVVDVDVLRMRYDRLRREVGEKVMLLLGDVASQCERLVALSSLFVDGPLAWICFSFVCYVMVVFVYVFWDHVVLFQKFVFVWFVVRWVNFQCFRNDLPSGISNFFRRLPTNEGPMF</sequence>
<dbReference type="Gene3D" id="2.60.40.150">
    <property type="entry name" value="C2 domain"/>
    <property type="match status" value="3"/>
</dbReference>
<feature type="domain" description="C2" evidence="11">
    <location>
        <begin position="333"/>
        <end position="466"/>
    </location>
</feature>
<keyword evidence="6" id="KW-0106">Calcium</keyword>
<accession>A0A6J0N6R6</accession>
<keyword evidence="7 10" id="KW-1133">Transmembrane helix</keyword>
<organism evidence="12 13">
    <name type="scientific">Raphanus sativus</name>
    <name type="common">Radish</name>
    <name type="synonym">Raphanus raphanistrum var. sativus</name>
    <dbReference type="NCBI Taxonomy" id="3726"/>
    <lineage>
        <taxon>Eukaryota</taxon>
        <taxon>Viridiplantae</taxon>
        <taxon>Streptophyta</taxon>
        <taxon>Embryophyta</taxon>
        <taxon>Tracheophyta</taxon>
        <taxon>Spermatophyta</taxon>
        <taxon>Magnoliopsida</taxon>
        <taxon>eudicotyledons</taxon>
        <taxon>Gunneridae</taxon>
        <taxon>Pentapetalae</taxon>
        <taxon>rosids</taxon>
        <taxon>malvids</taxon>
        <taxon>Brassicales</taxon>
        <taxon>Brassicaceae</taxon>
        <taxon>Brassiceae</taxon>
        <taxon>Raphanus</taxon>
    </lineage>
</organism>
<dbReference type="InterPro" id="IPR035892">
    <property type="entry name" value="C2_domain_sf"/>
</dbReference>
<evidence type="ECO:0000256" key="4">
    <source>
        <dbReference type="ARBA" id="ARBA00022723"/>
    </source>
</evidence>
<reference evidence="13" key="2">
    <citation type="submission" date="2025-08" db="UniProtKB">
        <authorList>
            <consortium name="RefSeq"/>
        </authorList>
    </citation>
    <scope>IDENTIFICATION</scope>
    <source>
        <tissue evidence="13">Leaf</tissue>
    </source>
</reference>
<comment type="subcellular location">
    <subcellularLocation>
        <location evidence="1">Membrane</location>
        <topology evidence="1">Multi-pass membrane protein</topology>
    </subcellularLocation>
</comment>
<dbReference type="Proteomes" id="UP000504610">
    <property type="component" value="Chromosome 4"/>
</dbReference>
<keyword evidence="12" id="KW-1185">Reference proteome</keyword>
<keyword evidence="8 10" id="KW-0472">Membrane</keyword>
<evidence type="ECO:0000256" key="3">
    <source>
        <dbReference type="ARBA" id="ARBA00022692"/>
    </source>
</evidence>
<evidence type="ECO:0000256" key="9">
    <source>
        <dbReference type="SAM" id="MobiDB-lite"/>
    </source>
</evidence>
<dbReference type="InterPro" id="IPR047255">
    <property type="entry name" value="C2D_MCTP_PRT_plant"/>
</dbReference>